<comment type="caution">
    <text evidence="2">The sequence shown here is derived from an EMBL/GenBank/DDBJ whole genome shotgun (WGS) entry which is preliminary data.</text>
</comment>
<dbReference type="AlphaFoldDB" id="A0A3M9M263"/>
<name>A0A3M9M263_9MICO</name>
<evidence type="ECO:0000313" key="2">
    <source>
        <dbReference type="EMBL" id="RNI19669.1"/>
    </source>
</evidence>
<reference evidence="2 3" key="1">
    <citation type="submission" date="2018-11" db="EMBL/GenBank/DDBJ databases">
        <title>Draft genome of Simplicispira Flexivirga sp. BO-16.</title>
        <authorList>
            <person name="Im W.T."/>
        </authorList>
    </citation>
    <scope>NUCLEOTIDE SEQUENCE [LARGE SCALE GENOMIC DNA]</scope>
    <source>
        <strain evidence="2 3">BO-16</strain>
    </source>
</reference>
<feature type="domain" description="Glyoxalase-like" evidence="1">
    <location>
        <begin position="44"/>
        <end position="147"/>
    </location>
</feature>
<gene>
    <name evidence="2" type="ORF">EFY87_16385</name>
</gene>
<evidence type="ECO:0000313" key="3">
    <source>
        <dbReference type="Proteomes" id="UP000271678"/>
    </source>
</evidence>
<sequence>MRLISHDVGGVTSRDVALARTVSELASAAGVASHPERTSVLELGLDSADEAQMRPFWAAPARLRHGRRWGELQLHDTTGRRPAIWFQPTEAQDTPRQRWHLDLRIPPEVVQDRIAAALNAGGKLVDDTAAPVFWVLADPQGNRACLTTWQGRE</sequence>
<dbReference type="PANTHER" id="PTHR35908:SF1">
    <property type="entry name" value="CONSERVED PROTEIN"/>
    <property type="match status" value="1"/>
</dbReference>
<proteinExistence type="predicted"/>
<organism evidence="2 3">
    <name type="scientific">Flexivirga caeni</name>
    <dbReference type="NCBI Taxonomy" id="2294115"/>
    <lineage>
        <taxon>Bacteria</taxon>
        <taxon>Bacillati</taxon>
        <taxon>Actinomycetota</taxon>
        <taxon>Actinomycetes</taxon>
        <taxon>Micrococcales</taxon>
        <taxon>Dermacoccaceae</taxon>
        <taxon>Flexivirga</taxon>
    </lineage>
</organism>
<keyword evidence="3" id="KW-1185">Reference proteome</keyword>
<dbReference type="Gene3D" id="3.10.180.10">
    <property type="entry name" value="2,3-Dihydroxybiphenyl 1,2-Dioxygenase, domain 1"/>
    <property type="match status" value="1"/>
</dbReference>
<dbReference type="InterPro" id="IPR029068">
    <property type="entry name" value="Glyas_Bleomycin-R_OHBP_Dase"/>
</dbReference>
<evidence type="ECO:0000259" key="1">
    <source>
        <dbReference type="Pfam" id="PF18029"/>
    </source>
</evidence>
<dbReference type="Pfam" id="PF18029">
    <property type="entry name" value="Glyoxalase_6"/>
    <property type="match status" value="1"/>
</dbReference>
<dbReference type="EMBL" id="RJJQ01000019">
    <property type="protein sequence ID" value="RNI19669.1"/>
    <property type="molecule type" value="Genomic_DNA"/>
</dbReference>
<accession>A0A3M9M263</accession>
<dbReference type="InterPro" id="IPR041581">
    <property type="entry name" value="Glyoxalase_6"/>
</dbReference>
<dbReference type="PANTHER" id="PTHR35908">
    <property type="entry name" value="HYPOTHETICAL FUSION PROTEIN"/>
    <property type="match status" value="1"/>
</dbReference>
<dbReference type="SUPFAM" id="SSF54593">
    <property type="entry name" value="Glyoxalase/Bleomycin resistance protein/Dihydroxybiphenyl dioxygenase"/>
    <property type="match status" value="1"/>
</dbReference>
<protein>
    <submittedName>
        <fullName evidence="2">4a-hydroxytetrahydrobiopterin dehydratase</fullName>
    </submittedName>
</protein>
<dbReference type="Proteomes" id="UP000271678">
    <property type="component" value="Unassembled WGS sequence"/>
</dbReference>